<dbReference type="RefSeq" id="WP_115458868.1">
    <property type="nucleotide sequence ID" value="NZ_QRAP01000005.1"/>
</dbReference>
<dbReference type="Pfam" id="PF00126">
    <property type="entry name" value="HTH_1"/>
    <property type="match status" value="1"/>
</dbReference>
<dbReference type="InterPro" id="IPR036388">
    <property type="entry name" value="WH-like_DNA-bd_sf"/>
</dbReference>
<feature type="domain" description="HTH lysR-type" evidence="5">
    <location>
        <begin position="1"/>
        <end position="59"/>
    </location>
</feature>
<dbReference type="PROSITE" id="PS50931">
    <property type="entry name" value="HTH_LYSR"/>
    <property type="match status" value="1"/>
</dbReference>
<comment type="similarity">
    <text evidence="1">Belongs to the LysR transcriptional regulatory family.</text>
</comment>
<evidence type="ECO:0000256" key="4">
    <source>
        <dbReference type="ARBA" id="ARBA00023163"/>
    </source>
</evidence>
<reference evidence="6 7" key="1">
    <citation type="submission" date="2018-07" db="EMBL/GenBank/DDBJ databases">
        <title>Genomic Encyclopedia of Type Strains, Phase IV (KMG-IV): sequencing the most valuable type-strain genomes for metagenomic binning, comparative biology and taxonomic classification.</title>
        <authorList>
            <person name="Goeker M."/>
        </authorList>
    </citation>
    <scope>NUCLEOTIDE SEQUENCE [LARGE SCALE GENOMIC DNA]</scope>
    <source>
        <strain evidence="6 7">DSM 103736</strain>
    </source>
</reference>
<keyword evidence="4" id="KW-0804">Transcription</keyword>
<dbReference type="GO" id="GO:0043565">
    <property type="term" value="F:sequence-specific DNA binding"/>
    <property type="evidence" value="ECO:0007669"/>
    <property type="project" value="TreeGrafter"/>
</dbReference>
<gene>
    <name evidence="6" type="ORF">C8D90_105346</name>
</gene>
<dbReference type="InterPro" id="IPR000847">
    <property type="entry name" value="LysR_HTH_N"/>
</dbReference>
<evidence type="ECO:0000313" key="7">
    <source>
        <dbReference type="Proteomes" id="UP000254848"/>
    </source>
</evidence>
<keyword evidence="7" id="KW-1185">Reference proteome</keyword>
<dbReference type="EMBL" id="QRAP01000005">
    <property type="protein sequence ID" value="RDK91058.1"/>
    <property type="molecule type" value="Genomic_DNA"/>
</dbReference>
<proteinExistence type="inferred from homology"/>
<dbReference type="GO" id="GO:0003700">
    <property type="term" value="F:DNA-binding transcription factor activity"/>
    <property type="evidence" value="ECO:0007669"/>
    <property type="project" value="InterPro"/>
</dbReference>
<dbReference type="InterPro" id="IPR058163">
    <property type="entry name" value="LysR-type_TF_proteobact-type"/>
</dbReference>
<dbReference type="PANTHER" id="PTHR30537:SF35">
    <property type="entry name" value="TRANSCRIPTIONAL REGULATORY PROTEIN"/>
    <property type="match status" value="1"/>
</dbReference>
<dbReference type="PANTHER" id="PTHR30537">
    <property type="entry name" value="HTH-TYPE TRANSCRIPTIONAL REGULATOR"/>
    <property type="match status" value="1"/>
</dbReference>
<dbReference type="SUPFAM" id="SSF46785">
    <property type="entry name" value="Winged helix' DNA-binding domain"/>
    <property type="match status" value="1"/>
</dbReference>
<dbReference type="Pfam" id="PF03466">
    <property type="entry name" value="LysR_substrate"/>
    <property type="match status" value="1"/>
</dbReference>
<accession>A0A370QQJ1</accession>
<dbReference type="Gene3D" id="3.40.190.290">
    <property type="match status" value="1"/>
</dbReference>
<protein>
    <submittedName>
        <fullName evidence="6">LysR family transcriptional regulator</fullName>
    </submittedName>
</protein>
<evidence type="ECO:0000313" key="6">
    <source>
        <dbReference type="EMBL" id="RDK91058.1"/>
    </source>
</evidence>
<dbReference type="GO" id="GO:0006351">
    <property type="term" value="P:DNA-templated transcription"/>
    <property type="evidence" value="ECO:0007669"/>
    <property type="project" value="TreeGrafter"/>
</dbReference>
<dbReference type="FunFam" id="1.10.10.10:FF:000001">
    <property type="entry name" value="LysR family transcriptional regulator"/>
    <property type="match status" value="1"/>
</dbReference>
<dbReference type="InterPro" id="IPR005119">
    <property type="entry name" value="LysR_subst-bd"/>
</dbReference>
<evidence type="ECO:0000256" key="3">
    <source>
        <dbReference type="ARBA" id="ARBA00023125"/>
    </source>
</evidence>
<name>A0A370QQJ1_9GAMM</name>
<keyword evidence="3" id="KW-0238">DNA-binding</keyword>
<dbReference type="InterPro" id="IPR036390">
    <property type="entry name" value="WH_DNA-bd_sf"/>
</dbReference>
<dbReference type="Gene3D" id="1.10.10.10">
    <property type="entry name" value="Winged helix-like DNA-binding domain superfamily/Winged helix DNA-binding domain"/>
    <property type="match status" value="1"/>
</dbReference>
<evidence type="ECO:0000259" key="5">
    <source>
        <dbReference type="PROSITE" id="PS50931"/>
    </source>
</evidence>
<evidence type="ECO:0000256" key="2">
    <source>
        <dbReference type="ARBA" id="ARBA00023015"/>
    </source>
</evidence>
<dbReference type="Proteomes" id="UP000254848">
    <property type="component" value="Unassembled WGS sequence"/>
</dbReference>
<organism evidence="6 7">
    <name type="scientific">Enterobacillus tribolii</name>
    <dbReference type="NCBI Taxonomy" id="1487935"/>
    <lineage>
        <taxon>Bacteria</taxon>
        <taxon>Pseudomonadati</taxon>
        <taxon>Pseudomonadota</taxon>
        <taxon>Gammaproteobacteria</taxon>
        <taxon>Enterobacterales</taxon>
        <taxon>Hafniaceae</taxon>
        <taxon>Enterobacillus</taxon>
    </lineage>
</organism>
<dbReference type="SUPFAM" id="SSF53850">
    <property type="entry name" value="Periplasmic binding protein-like II"/>
    <property type="match status" value="1"/>
</dbReference>
<keyword evidence="2" id="KW-0805">Transcription regulation</keyword>
<evidence type="ECO:0000256" key="1">
    <source>
        <dbReference type="ARBA" id="ARBA00009437"/>
    </source>
</evidence>
<sequence>MDRLTSMSVFIAVVEKGSFVAAADVMNMSPTMVGKHIGFLERRLKAKLLVRTTRRQGLTEAGQLYYEHCRRLVRDADNAEALVNALQATPVGQIRITAPYTLGNHVITPLVTRFLKRYPELRVEIMLADRKVDMIEEGFDFAFRIGDIMDEGLVARALPDYEMMLAATPEYLATYGSPETPAALKHHHCLGFSQREGGKFWQLIGAEEETGSPMTPRLVVNSGEGGRQAALAGFGIVFQSKVILERDIRDGTLVRVLADYPPPTRPLHMLYLPQKEPVLKFDAFSAFMLEHLYKRLTALSAL</sequence>
<dbReference type="AlphaFoldDB" id="A0A370QQJ1"/>
<comment type="caution">
    <text evidence="6">The sequence shown here is derived from an EMBL/GenBank/DDBJ whole genome shotgun (WGS) entry which is preliminary data.</text>
</comment>
<dbReference type="OrthoDB" id="6428912at2"/>